<gene>
    <name evidence="2" type="ORF">HHL27_08160</name>
</gene>
<name>A0A7Y0GAI3_9SPHN</name>
<dbReference type="RefSeq" id="WP_169492913.1">
    <property type="nucleotide sequence ID" value="NZ_JABBGM010000003.1"/>
</dbReference>
<comment type="caution">
    <text evidence="2">The sequence shown here is derived from an EMBL/GenBank/DDBJ whole genome shotgun (WGS) entry which is preliminary data.</text>
</comment>
<dbReference type="AlphaFoldDB" id="A0A7Y0GAI3"/>
<proteinExistence type="predicted"/>
<dbReference type="Pfam" id="PF00535">
    <property type="entry name" value="Glycos_transf_2"/>
    <property type="match status" value="1"/>
</dbReference>
<keyword evidence="2" id="KW-0808">Transferase</keyword>
<accession>A0A7Y0GAI3</accession>
<evidence type="ECO:0000313" key="2">
    <source>
        <dbReference type="EMBL" id="NML93637.1"/>
    </source>
</evidence>
<dbReference type="GO" id="GO:0016758">
    <property type="term" value="F:hexosyltransferase activity"/>
    <property type="evidence" value="ECO:0007669"/>
    <property type="project" value="UniProtKB-ARBA"/>
</dbReference>
<dbReference type="Gene3D" id="3.90.550.10">
    <property type="entry name" value="Spore Coat Polysaccharide Biosynthesis Protein SpsA, Chain A"/>
    <property type="match status" value="1"/>
</dbReference>
<sequence length="296" mass="32996">MAHSPLDPASSLPTGPAPRVSVIVCYLNGANFIEEAIGSVLAQDCSDWELVLVNDGSSDESPAIAARHAANDPRIRTLSHPDGRNHGVAAARKLGVDAARGRHIVFLDHDDVLRPWALSRMTGILEREADVAMVFARTLYWAWDMTIGKEEMESSFAPFPPGRLAGQVMLRDLIRWDTRHPPPCSIALRRDVLLATRGDGALWHGMYEETALLMKILARHDVWLLDEVVSSYRMHPDSMCIKAEAAGTLSNETVSRDRVRYIGWAARHVAMDWRSRLLALTVWLKGEAKLRLAPRR</sequence>
<organism evidence="2 3">
    <name type="scientific">Novosphingobium olei</name>
    <dbReference type="NCBI Taxonomy" id="2728851"/>
    <lineage>
        <taxon>Bacteria</taxon>
        <taxon>Pseudomonadati</taxon>
        <taxon>Pseudomonadota</taxon>
        <taxon>Alphaproteobacteria</taxon>
        <taxon>Sphingomonadales</taxon>
        <taxon>Sphingomonadaceae</taxon>
        <taxon>Novosphingobium</taxon>
    </lineage>
</organism>
<dbReference type="Proteomes" id="UP000583556">
    <property type="component" value="Unassembled WGS sequence"/>
</dbReference>
<feature type="domain" description="Glycosyltransferase 2-like" evidence="1">
    <location>
        <begin position="21"/>
        <end position="191"/>
    </location>
</feature>
<dbReference type="InterPro" id="IPR001173">
    <property type="entry name" value="Glyco_trans_2-like"/>
</dbReference>
<reference evidence="2 3" key="1">
    <citation type="submission" date="2020-04" db="EMBL/GenBank/DDBJ databases">
        <title>Novosphingobium sp. TW-4 isolated from soil.</title>
        <authorList>
            <person name="Dahal R.H."/>
            <person name="Chaudhary D.K."/>
        </authorList>
    </citation>
    <scope>NUCLEOTIDE SEQUENCE [LARGE SCALE GENOMIC DNA]</scope>
    <source>
        <strain evidence="2 3">TW-4</strain>
    </source>
</reference>
<dbReference type="SUPFAM" id="SSF53448">
    <property type="entry name" value="Nucleotide-diphospho-sugar transferases"/>
    <property type="match status" value="1"/>
</dbReference>
<dbReference type="PANTHER" id="PTHR22916:SF3">
    <property type="entry name" value="UDP-GLCNAC:BETAGAL BETA-1,3-N-ACETYLGLUCOSAMINYLTRANSFERASE-LIKE PROTEIN 1"/>
    <property type="match status" value="1"/>
</dbReference>
<keyword evidence="3" id="KW-1185">Reference proteome</keyword>
<protein>
    <submittedName>
        <fullName evidence="2">Glycosyltransferase family 2 protein</fullName>
    </submittedName>
</protein>
<evidence type="ECO:0000259" key="1">
    <source>
        <dbReference type="Pfam" id="PF00535"/>
    </source>
</evidence>
<dbReference type="InterPro" id="IPR029044">
    <property type="entry name" value="Nucleotide-diphossugar_trans"/>
</dbReference>
<dbReference type="EMBL" id="JABBGM010000003">
    <property type="protein sequence ID" value="NML93637.1"/>
    <property type="molecule type" value="Genomic_DNA"/>
</dbReference>
<evidence type="ECO:0000313" key="3">
    <source>
        <dbReference type="Proteomes" id="UP000583556"/>
    </source>
</evidence>
<dbReference type="CDD" id="cd00761">
    <property type="entry name" value="Glyco_tranf_GTA_type"/>
    <property type="match status" value="1"/>
</dbReference>
<dbReference type="PANTHER" id="PTHR22916">
    <property type="entry name" value="GLYCOSYLTRANSFERASE"/>
    <property type="match status" value="1"/>
</dbReference>